<dbReference type="AlphaFoldDB" id="A0AAD8P3F2"/>
<evidence type="ECO:0000256" key="1">
    <source>
        <dbReference type="SAM" id="MobiDB-lite"/>
    </source>
</evidence>
<feature type="compositionally biased region" description="Basic residues" evidence="1">
    <location>
        <begin position="82"/>
        <end position="94"/>
    </location>
</feature>
<feature type="region of interest" description="Disordered" evidence="1">
    <location>
        <begin position="489"/>
        <end position="523"/>
    </location>
</feature>
<organism evidence="2 3">
    <name type="scientific">Tagetes erecta</name>
    <name type="common">African marigold</name>
    <dbReference type="NCBI Taxonomy" id="13708"/>
    <lineage>
        <taxon>Eukaryota</taxon>
        <taxon>Viridiplantae</taxon>
        <taxon>Streptophyta</taxon>
        <taxon>Embryophyta</taxon>
        <taxon>Tracheophyta</taxon>
        <taxon>Spermatophyta</taxon>
        <taxon>Magnoliopsida</taxon>
        <taxon>eudicotyledons</taxon>
        <taxon>Gunneridae</taxon>
        <taxon>Pentapetalae</taxon>
        <taxon>asterids</taxon>
        <taxon>campanulids</taxon>
        <taxon>Asterales</taxon>
        <taxon>Asteraceae</taxon>
        <taxon>Asteroideae</taxon>
        <taxon>Heliantheae alliance</taxon>
        <taxon>Tageteae</taxon>
        <taxon>Tagetes</taxon>
    </lineage>
</organism>
<evidence type="ECO:0000313" key="2">
    <source>
        <dbReference type="EMBL" id="KAK1432003.1"/>
    </source>
</evidence>
<feature type="compositionally biased region" description="Basic and acidic residues" evidence="1">
    <location>
        <begin position="496"/>
        <end position="507"/>
    </location>
</feature>
<feature type="region of interest" description="Disordered" evidence="1">
    <location>
        <begin position="420"/>
        <end position="443"/>
    </location>
</feature>
<feature type="region of interest" description="Disordered" evidence="1">
    <location>
        <begin position="68"/>
        <end position="94"/>
    </location>
</feature>
<comment type="caution">
    <text evidence="2">The sequence shown here is derived from an EMBL/GenBank/DDBJ whole genome shotgun (WGS) entry which is preliminary data.</text>
</comment>
<feature type="compositionally biased region" description="Acidic residues" evidence="1">
    <location>
        <begin position="430"/>
        <end position="443"/>
    </location>
</feature>
<accession>A0AAD8P3F2</accession>
<feature type="compositionally biased region" description="Basic and acidic residues" evidence="1">
    <location>
        <begin position="70"/>
        <end position="81"/>
    </location>
</feature>
<name>A0AAD8P3F2_TARER</name>
<gene>
    <name evidence="2" type="ORF">QVD17_08859</name>
</gene>
<dbReference type="Proteomes" id="UP001229421">
    <property type="component" value="Unassembled WGS sequence"/>
</dbReference>
<sequence>MVELNDDLIVKSIQQTIDLQLGLNTETRRDNQPLHRLNLLIPVDQIDVSRVPQNLVPNDATKVTNSSQIDELKPKSNEIKKEKRHRKNRKGLKKHLNDDFERQSVCDCDKRGDRARVVYNREELEGLRWYVGMEQQKKKWIEVYSGLEVDVAMEYDHLAGSKHDKDGNYVNFDPRSQFANKKGVSADFIGNGSENISCEMQNMNPVDNGSDMHVDDFDGEEDCDEDEDSDSEYLGLITETRRDNQPLHRLNLLIPVDQIDVSRVPQNLVPNVATKVTNSSQIDELKPKSNEIKKEKRHRKNRKGLKKHLNDDFERQSVCDCDKRGDWARVVYNREELEGLRWYVGMEQQKKKWIEVYSGLEVDVAMEYDHLAGSKHDKDGNYVNFDPRSQFANKKGVSADFIGNGSENISCEMQNMNPVDNGSDMHVDDFDGEEDCDEDEDSDSEYLGLITETRRDNQPLHRLNLLIPVDQIDVSRVLQNLVPNDATKVTNSSQIDELKPKSNEIKKEKRHRKNRKGLKKHLNDDFERQSVYDCDKRGDRA</sequence>
<keyword evidence="3" id="KW-1185">Reference proteome</keyword>
<protein>
    <submittedName>
        <fullName evidence="2">Uncharacterized protein</fullName>
    </submittedName>
</protein>
<reference evidence="2" key="1">
    <citation type="journal article" date="2023" name="bioRxiv">
        <title>Improved chromosome-level genome assembly for marigold (Tagetes erecta).</title>
        <authorList>
            <person name="Jiang F."/>
            <person name="Yuan L."/>
            <person name="Wang S."/>
            <person name="Wang H."/>
            <person name="Xu D."/>
            <person name="Wang A."/>
            <person name="Fan W."/>
        </authorList>
    </citation>
    <scope>NUCLEOTIDE SEQUENCE</scope>
    <source>
        <strain evidence="2">WSJ</strain>
        <tissue evidence="2">Leaf</tissue>
    </source>
</reference>
<evidence type="ECO:0000313" key="3">
    <source>
        <dbReference type="Proteomes" id="UP001229421"/>
    </source>
</evidence>
<feature type="compositionally biased region" description="Basic residues" evidence="1">
    <location>
        <begin position="508"/>
        <end position="520"/>
    </location>
</feature>
<proteinExistence type="predicted"/>
<dbReference type="EMBL" id="JAUHHV010000002">
    <property type="protein sequence ID" value="KAK1432003.1"/>
    <property type="molecule type" value="Genomic_DNA"/>
</dbReference>